<dbReference type="PROSITE" id="PS50943">
    <property type="entry name" value="HTH_CROC1"/>
    <property type="match status" value="1"/>
</dbReference>
<name>A0A9X5AQN3_9FIRM</name>
<dbReference type="SUPFAM" id="SSF47413">
    <property type="entry name" value="lambda repressor-like DNA-binding domains"/>
    <property type="match status" value="1"/>
</dbReference>
<protein>
    <submittedName>
        <fullName evidence="2">Helix-turn-helix domain-containing protein</fullName>
    </submittedName>
</protein>
<dbReference type="Gene3D" id="1.10.260.40">
    <property type="entry name" value="lambda repressor-like DNA-binding domains"/>
    <property type="match status" value="1"/>
</dbReference>
<gene>
    <name evidence="2" type="ORF">GMA92_14170</name>
</gene>
<dbReference type="Proteomes" id="UP000487649">
    <property type="component" value="Unassembled WGS sequence"/>
</dbReference>
<evidence type="ECO:0000313" key="3">
    <source>
        <dbReference type="Proteomes" id="UP000487649"/>
    </source>
</evidence>
<dbReference type="InterPro" id="IPR010982">
    <property type="entry name" value="Lambda_DNA-bd_dom_sf"/>
</dbReference>
<proteinExistence type="predicted"/>
<evidence type="ECO:0000313" key="2">
    <source>
        <dbReference type="EMBL" id="MTK22559.1"/>
    </source>
</evidence>
<dbReference type="Pfam" id="PF01381">
    <property type="entry name" value="HTH_3"/>
    <property type="match status" value="1"/>
</dbReference>
<accession>A0A9X5AQN3</accession>
<dbReference type="GO" id="GO:0003677">
    <property type="term" value="F:DNA binding"/>
    <property type="evidence" value="ECO:0007669"/>
    <property type="project" value="InterPro"/>
</dbReference>
<dbReference type="SMART" id="SM00530">
    <property type="entry name" value="HTH_XRE"/>
    <property type="match status" value="1"/>
</dbReference>
<organism evidence="2 3">
    <name type="scientific">Turicibacter sanguinis</name>
    <dbReference type="NCBI Taxonomy" id="154288"/>
    <lineage>
        <taxon>Bacteria</taxon>
        <taxon>Bacillati</taxon>
        <taxon>Bacillota</taxon>
        <taxon>Erysipelotrichia</taxon>
        <taxon>Erysipelotrichales</taxon>
        <taxon>Turicibacteraceae</taxon>
        <taxon>Turicibacter</taxon>
    </lineage>
</organism>
<comment type="caution">
    <text evidence="2">The sequence shown here is derived from an EMBL/GenBank/DDBJ whole genome shotgun (WGS) entry which is preliminary data.</text>
</comment>
<evidence type="ECO:0000259" key="1">
    <source>
        <dbReference type="PROSITE" id="PS50943"/>
    </source>
</evidence>
<dbReference type="CDD" id="cd00093">
    <property type="entry name" value="HTH_XRE"/>
    <property type="match status" value="1"/>
</dbReference>
<dbReference type="EMBL" id="WMQE01000042">
    <property type="protein sequence ID" value="MTK22559.1"/>
    <property type="molecule type" value="Genomic_DNA"/>
</dbReference>
<feature type="domain" description="HTH cro/C1-type" evidence="1">
    <location>
        <begin position="7"/>
        <end position="62"/>
    </location>
</feature>
<sequence>MTLQDRIKVILSEKNLKQTEFANSLGISANYVNLLVNGKKNNLSETLAKLIEETYGYSSEWILTGNGNMYITTDLNSLKLETIKKIKKMSDSEVAALLAFMTSLETIKHIYPSKDDDE</sequence>
<reference evidence="2 3" key="1">
    <citation type="journal article" date="2019" name="Nat. Med.">
        <title>A library of human gut bacterial isolates paired with longitudinal multiomics data enables mechanistic microbiome research.</title>
        <authorList>
            <person name="Poyet M."/>
            <person name="Groussin M."/>
            <person name="Gibbons S.M."/>
            <person name="Avila-Pacheco J."/>
            <person name="Jiang X."/>
            <person name="Kearney S.M."/>
            <person name="Perrotta A.R."/>
            <person name="Berdy B."/>
            <person name="Zhao S."/>
            <person name="Lieberman T.D."/>
            <person name="Swanson P.K."/>
            <person name="Smith M."/>
            <person name="Roesemann S."/>
            <person name="Alexander J.E."/>
            <person name="Rich S.A."/>
            <person name="Livny J."/>
            <person name="Vlamakis H."/>
            <person name="Clish C."/>
            <person name="Bullock K."/>
            <person name="Deik A."/>
            <person name="Scott J."/>
            <person name="Pierce K.A."/>
            <person name="Xavier R.J."/>
            <person name="Alm E.J."/>
        </authorList>
    </citation>
    <scope>NUCLEOTIDE SEQUENCE [LARGE SCALE GENOMIC DNA]</scope>
    <source>
        <strain evidence="2 3">BIOML-A198</strain>
    </source>
</reference>
<dbReference type="RefSeq" id="WP_055165424.1">
    <property type="nucleotide sequence ID" value="NZ_CYXW01000011.1"/>
</dbReference>
<dbReference type="AlphaFoldDB" id="A0A9X5AQN3"/>
<dbReference type="InterPro" id="IPR001387">
    <property type="entry name" value="Cro/C1-type_HTH"/>
</dbReference>
<dbReference type="OrthoDB" id="1852112at2"/>